<dbReference type="AlphaFoldDB" id="E2AP09"/>
<dbReference type="Proteomes" id="UP000000311">
    <property type="component" value="Unassembled WGS sequence"/>
</dbReference>
<protein>
    <submittedName>
        <fullName evidence="1">Uncharacterized protein</fullName>
    </submittedName>
</protein>
<sequence length="124" mass="13915">MGIVKTASESILEETVVPSEEANYSLQGHADARTIKVAGRLFARSLSLKGTQEFLLARDATGLKAMWRATHSRATANRCLEIQIYSPRCFHAPVPSGKFDLRHRCNIRLYLRLPALNSRFTVSR</sequence>
<proteinExistence type="predicted"/>
<evidence type="ECO:0000313" key="1">
    <source>
        <dbReference type="EMBL" id="EFN64841.1"/>
    </source>
</evidence>
<name>E2AP09_CAMFO</name>
<keyword evidence="2" id="KW-1185">Reference proteome</keyword>
<gene>
    <name evidence="1" type="ORF">EAG_03611</name>
</gene>
<dbReference type="InParanoid" id="E2AP09"/>
<evidence type="ECO:0000313" key="2">
    <source>
        <dbReference type="Proteomes" id="UP000000311"/>
    </source>
</evidence>
<reference evidence="1 2" key="1">
    <citation type="journal article" date="2010" name="Science">
        <title>Genomic comparison of the ants Camponotus floridanus and Harpegnathos saltator.</title>
        <authorList>
            <person name="Bonasio R."/>
            <person name="Zhang G."/>
            <person name="Ye C."/>
            <person name="Mutti N.S."/>
            <person name="Fang X."/>
            <person name="Qin N."/>
            <person name="Donahue G."/>
            <person name="Yang P."/>
            <person name="Li Q."/>
            <person name="Li C."/>
            <person name="Zhang P."/>
            <person name="Huang Z."/>
            <person name="Berger S.L."/>
            <person name="Reinberg D."/>
            <person name="Wang J."/>
            <person name="Liebig J."/>
        </authorList>
    </citation>
    <scope>NUCLEOTIDE SEQUENCE [LARGE SCALE GENOMIC DNA]</scope>
    <source>
        <strain evidence="2">C129</strain>
    </source>
</reference>
<organism evidence="2">
    <name type="scientific">Camponotus floridanus</name>
    <name type="common">Florida carpenter ant</name>
    <dbReference type="NCBI Taxonomy" id="104421"/>
    <lineage>
        <taxon>Eukaryota</taxon>
        <taxon>Metazoa</taxon>
        <taxon>Ecdysozoa</taxon>
        <taxon>Arthropoda</taxon>
        <taxon>Hexapoda</taxon>
        <taxon>Insecta</taxon>
        <taxon>Pterygota</taxon>
        <taxon>Neoptera</taxon>
        <taxon>Endopterygota</taxon>
        <taxon>Hymenoptera</taxon>
        <taxon>Apocrita</taxon>
        <taxon>Aculeata</taxon>
        <taxon>Formicoidea</taxon>
        <taxon>Formicidae</taxon>
        <taxon>Formicinae</taxon>
        <taxon>Camponotus</taxon>
    </lineage>
</organism>
<accession>E2AP09</accession>
<dbReference type="EMBL" id="GL441439">
    <property type="protein sequence ID" value="EFN64841.1"/>
    <property type="molecule type" value="Genomic_DNA"/>
</dbReference>